<reference evidence="1 2" key="1">
    <citation type="submission" date="2018-07" db="EMBL/GenBank/DDBJ databases">
        <title>Whole Genome Shotgun Sequence of Streptomyces spongiicola strain 531S.</title>
        <authorList>
            <person name="Dohra H."/>
            <person name="Kodani S."/>
        </authorList>
    </citation>
    <scope>NUCLEOTIDE SEQUENCE [LARGE SCALE GENOMIC DNA]</scope>
    <source>
        <strain evidence="1 2">531S</strain>
    </source>
</reference>
<evidence type="ECO:0000313" key="2">
    <source>
        <dbReference type="Proteomes" id="UP000265354"/>
    </source>
</evidence>
<organism evidence="1 2">
    <name type="scientific">Streptomyces spongiicola</name>
    <dbReference type="NCBI Taxonomy" id="1690221"/>
    <lineage>
        <taxon>Bacteria</taxon>
        <taxon>Bacillati</taxon>
        <taxon>Actinomycetota</taxon>
        <taxon>Actinomycetes</taxon>
        <taxon>Kitasatosporales</taxon>
        <taxon>Streptomycetaceae</taxon>
        <taxon>Streptomyces</taxon>
    </lineage>
</organism>
<dbReference type="Proteomes" id="UP000265354">
    <property type="component" value="Unassembled WGS sequence"/>
</dbReference>
<comment type="caution">
    <text evidence="1">The sequence shown here is derived from an EMBL/GenBank/DDBJ whole genome shotgun (WGS) entry which is preliminary data.</text>
</comment>
<dbReference type="AlphaFoldDB" id="A0A388SU24"/>
<name>A0A388SU24_9ACTN</name>
<gene>
    <name evidence="1" type="ORF">SSP531S_06950</name>
</gene>
<dbReference type="RefSeq" id="WP_116426833.1">
    <property type="nucleotide sequence ID" value="NZ_BGZL01000002.1"/>
</dbReference>
<protein>
    <submittedName>
        <fullName evidence="1">Uncharacterized protein</fullName>
    </submittedName>
</protein>
<sequence>MRTLVDRIGTNVYDLDKIDKKRLLELLRVRVEIVGESTSGQKGGTKDPMLEWHRENGIKIPLTVSDEQWARVEGILAGGRQPKPEDRPCFEMLLEKLREIKGWHDYDHHERMSA</sequence>
<evidence type="ECO:0000313" key="1">
    <source>
        <dbReference type="EMBL" id="GBP99300.1"/>
    </source>
</evidence>
<dbReference type="EMBL" id="BGZL01000002">
    <property type="protein sequence ID" value="GBP99300.1"/>
    <property type="molecule type" value="Genomic_DNA"/>
</dbReference>
<accession>A0A388SU24</accession>
<proteinExistence type="predicted"/>